<keyword evidence="2" id="KW-1185">Reference proteome</keyword>
<protein>
    <submittedName>
        <fullName evidence="1">Zinc finger protein basonuclin-2</fullName>
    </submittedName>
</protein>
<name>V8PEP6_OPHHA</name>
<accession>V8PEP6</accession>
<dbReference type="AlphaFoldDB" id="V8PEP6"/>
<evidence type="ECO:0000313" key="1">
    <source>
        <dbReference type="EMBL" id="ETE72377.1"/>
    </source>
</evidence>
<comment type="caution">
    <text evidence="1">The sequence shown here is derived from an EMBL/GenBank/DDBJ whole genome shotgun (WGS) entry which is preliminary data.</text>
</comment>
<reference evidence="1 2" key="1">
    <citation type="journal article" date="2013" name="Proc. Natl. Acad. Sci. U.S.A.">
        <title>The king cobra genome reveals dynamic gene evolution and adaptation in the snake venom system.</title>
        <authorList>
            <person name="Vonk F.J."/>
            <person name="Casewell N.R."/>
            <person name="Henkel C.V."/>
            <person name="Heimberg A.M."/>
            <person name="Jansen H.J."/>
            <person name="McCleary R.J."/>
            <person name="Kerkkamp H.M."/>
            <person name="Vos R.A."/>
            <person name="Guerreiro I."/>
            <person name="Calvete J.J."/>
            <person name="Wuster W."/>
            <person name="Woods A.E."/>
            <person name="Logan J.M."/>
            <person name="Harrison R.A."/>
            <person name="Castoe T.A."/>
            <person name="de Koning A.P."/>
            <person name="Pollock D.D."/>
            <person name="Yandell M."/>
            <person name="Calderon D."/>
            <person name="Renjifo C."/>
            <person name="Currier R.B."/>
            <person name="Salgado D."/>
            <person name="Pla D."/>
            <person name="Sanz L."/>
            <person name="Hyder A.S."/>
            <person name="Ribeiro J.M."/>
            <person name="Arntzen J.W."/>
            <person name="van den Thillart G.E."/>
            <person name="Boetzer M."/>
            <person name="Pirovano W."/>
            <person name="Dirks R.P."/>
            <person name="Spaink H.P."/>
            <person name="Duboule D."/>
            <person name="McGlinn E."/>
            <person name="Kini R.M."/>
            <person name="Richardson M.K."/>
        </authorList>
    </citation>
    <scope>NUCLEOTIDE SEQUENCE</scope>
    <source>
        <tissue evidence="1">Blood</tissue>
    </source>
</reference>
<sequence length="211" mass="24400">MIGVTVQKVRKKLLPPPQSPSPPSEMHNAASLTPPHSCYWLPRDSKKSTFTFQSEEAEVDVRDRDIQRQTERKRARGLTLRDSCSDNSMQFGTTRTATTSESGFMGTWQNADTNLLFRMSQQGSVDHIKQLLFHHRHLLLVVWGMNYRSALKVGKKSSNTGPVMSKYMSIITTYFLTESHLKKQQQENKAQIKRSRKIFRDKRIERNPLYN</sequence>
<dbReference type="EMBL" id="AZIM01000233">
    <property type="protein sequence ID" value="ETE72377.1"/>
    <property type="molecule type" value="Genomic_DNA"/>
</dbReference>
<organism evidence="1 2">
    <name type="scientific">Ophiophagus hannah</name>
    <name type="common">King cobra</name>
    <name type="synonym">Naja hannah</name>
    <dbReference type="NCBI Taxonomy" id="8665"/>
    <lineage>
        <taxon>Eukaryota</taxon>
        <taxon>Metazoa</taxon>
        <taxon>Chordata</taxon>
        <taxon>Craniata</taxon>
        <taxon>Vertebrata</taxon>
        <taxon>Euteleostomi</taxon>
        <taxon>Lepidosauria</taxon>
        <taxon>Squamata</taxon>
        <taxon>Bifurcata</taxon>
        <taxon>Unidentata</taxon>
        <taxon>Episquamata</taxon>
        <taxon>Toxicofera</taxon>
        <taxon>Serpentes</taxon>
        <taxon>Colubroidea</taxon>
        <taxon>Elapidae</taxon>
        <taxon>Elapinae</taxon>
        <taxon>Ophiophagus</taxon>
    </lineage>
</organism>
<evidence type="ECO:0000313" key="2">
    <source>
        <dbReference type="Proteomes" id="UP000018936"/>
    </source>
</evidence>
<dbReference type="OrthoDB" id="10070972at2759"/>
<feature type="non-terminal residue" evidence="1">
    <location>
        <position position="1"/>
    </location>
</feature>
<dbReference type="Proteomes" id="UP000018936">
    <property type="component" value="Unassembled WGS sequence"/>
</dbReference>
<gene>
    <name evidence="1" type="primary">BNC2</name>
    <name evidence="1" type="ORF">L345_01794</name>
</gene>
<proteinExistence type="predicted"/>